<gene>
    <name evidence="2" type="ORF">BTW07_15895</name>
</gene>
<feature type="non-terminal residue" evidence="2">
    <location>
        <position position="1"/>
    </location>
</feature>
<feature type="region of interest" description="Disordered" evidence="1">
    <location>
        <begin position="1"/>
        <end position="25"/>
    </location>
</feature>
<dbReference type="EMBL" id="MSDO01000025">
    <property type="protein sequence ID" value="OLO03025.1"/>
    <property type="molecule type" value="Genomic_DNA"/>
</dbReference>
<dbReference type="Proteomes" id="UP000186878">
    <property type="component" value="Unassembled WGS sequence"/>
</dbReference>
<protein>
    <submittedName>
        <fullName evidence="2">Uncharacterized protein</fullName>
    </submittedName>
</protein>
<proteinExistence type="predicted"/>
<evidence type="ECO:0000313" key="2">
    <source>
        <dbReference type="EMBL" id="OLO03025.1"/>
    </source>
</evidence>
<comment type="caution">
    <text evidence="2">The sequence shown here is derived from an EMBL/GenBank/DDBJ whole genome shotgun (WGS) entry which is preliminary data.</text>
</comment>
<accession>A0A1Q8SNM0</accession>
<keyword evidence="3" id="KW-1185">Reference proteome</keyword>
<dbReference type="AlphaFoldDB" id="A0A1Q8SNM0"/>
<sequence length="81" mass="8800">REAHGTRHNMKSGEFSRATQRSDSLAQAFMQRSPGDAIEGKNPCSGRRCVARPMSQVLRRLNAVSSTLATCSASRPAPSRI</sequence>
<feature type="compositionally biased region" description="Basic residues" evidence="1">
    <location>
        <begin position="1"/>
        <end position="10"/>
    </location>
</feature>
<reference evidence="2 3" key="1">
    <citation type="submission" date="2016-12" db="EMBL/GenBank/DDBJ databases">
        <title>Draft genome sequences of strains Salinicola socius SMB35, Salinicola sp. MH3R3-1 and Chromohalobacter sp. SMB17 from the Verkhnekamsk potash mining region of Russia.</title>
        <authorList>
            <person name="Mavrodi D.V."/>
            <person name="Olsson B.E."/>
            <person name="Korsakova E.S."/>
            <person name="Pyankova A."/>
            <person name="Mavrodi O.V."/>
            <person name="Plotnikova E.G."/>
        </authorList>
    </citation>
    <scope>NUCLEOTIDE SEQUENCE [LARGE SCALE GENOMIC DNA]</scope>
    <source>
        <strain evidence="2 3">SMB35</strain>
    </source>
</reference>
<evidence type="ECO:0000313" key="3">
    <source>
        <dbReference type="Proteomes" id="UP000186878"/>
    </source>
</evidence>
<evidence type="ECO:0000256" key="1">
    <source>
        <dbReference type="SAM" id="MobiDB-lite"/>
    </source>
</evidence>
<name>A0A1Q8SNM0_9GAMM</name>
<organism evidence="2 3">
    <name type="scientific">Salinicola socius</name>
    <dbReference type="NCBI Taxonomy" id="404433"/>
    <lineage>
        <taxon>Bacteria</taxon>
        <taxon>Pseudomonadati</taxon>
        <taxon>Pseudomonadota</taxon>
        <taxon>Gammaproteobacteria</taxon>
        <taxon>Oceanospirillales</taxon>
        <taxon>Halomonadaceae</taxon>
        <taxon>Salinicola</taxon>
    </lineage>
</organism>